<dbReference type="InterPro" id="IPR035906">
    <property type="entry name" value="MetI-like_sf"/>
</dbReference>
<dbReference type="EMBL" id="MSDO01000001">
    <property type="protein sequence ID" value="OLO06111.1"/>
    <property type="molecule type" value="Genomic_DNA"/>
</dbReference>
<evidence type="ECO:0000256" key="8">
    <source>
        <dbReference type="ARBA" id="ARBA00023136"/>
    </source>
</evidence>
<comment type="subcellular location">
    <subcellularLocation>
        <location evidence="1">Cell inner membrane</location>
        <topology evidence="1">Multi-pass membrane protein</topology>
    </subcellularLocation>
    <subcellularLocation>
        <location evidence="9">Cell membrane</location>
        <topology evidence="9">Multi-pass membrane protein</topology>
    </subcellularLocation>
</comment>
<keyword evidence="4" id="KW-1003">Cell membrane</keyword>
<dbReference type="PANTHER" id="PTHR30614">
    <property type="entry name" value="MEMBRANE COMPONENT OF AMINO ACID ABC TRANSPORTER"/>
    <property type="match status" value="1"/>
</dbReference>
<feature type="domain" description="ABC transmembrane type-1" evidence="10">
    <location>
        <begin position="18"/>
        <end position="206"/>
    </location>
</feature>
<keyword evidence="12" id="KW-1185">Reference proteome</keyword>
<dbReference type="SUPFAM" id="SSF161098">
    <property type="entry name" value="MetI-like"/>
    <property type="match status" value="1"/>
</dbReference>
<dbReference type="GO" id="GO:0006865">
    <property type="term" value="P:amino acid transport"/>
    <property type="evidence" value="ECO:0007669"/>
    <property type="project" value="UniProtKB-KW"/>
</dbReference>
<feature type="transmembrane region" description="Helical" evidence="9">
    <location>
        <begin position="86"/>
        <end position="103"/>
    </location>
</feature>
<evidence type="ECO:0000259" key="10">
    <source>
        <dbReference type="PROSITE" id="PS50928"/>
    </source>
</evidence>
<keyword evidence="3 9" id="KW-0813">Transport</keyword>
<evidence type="ECO:0000256" key="4">
    <source>
        <dbReference type="ARBA" id="ARBA00022475"/>
    </source>
</evidence>
<evidence type="ECO:0000313" key="11">
    <source>
        <dbReference type="EMBL" id="OLO06111.1"/>
    </source>
</evidence>
<dbReference type="GO" id="GO:0022857">
    <property type="term" value="F:transmembrane transporter activity"/>
    <property type="evidence" value="ECO:0007669"/>
    <property type="project" value="InterPro"/>
</dbReference>
<evidence type="ECO:0000256" key="7">
    <source>
        <dbReference type="ARBA" id="ARBA00022989"/>
    </source>
</evidence>
<evidence type="ECO:0000256" key="2">
    <source>
        <dbReference type="ARBA" id="ARBA00010072"/>
    </source>
</evidence>
<keyword evidence="5 9" id="KW-0812">Transmembrane</keyword>
<comment type="similarity">
    <text evidence="2">Belongs to the binding-protein-dependent transport system permease family. HisMQ subfamily.</text>
</comment>
<evidence type="ECO:0000256" key="6">
    <source>
        <dbReference type="ARBA" id="ARBA00022970"/>
    </source>
</evidence>
<dbReference type="PANTHER" id="PTHR30614:SF0">
    <property type="entry name" value="L-CYSTINE TRANSPORT SYSTEM PERMEASE PROTEIN TCYL"/>
    <property type="match status" value="1"/>
</dbReference>
<dbReference type="GO" id="GO:0043190">
    <property type="term" value="C:ATP-binding cassette (ABC) transporter complex"/>
    <property type="evidence" value="ECO:0007669"/>
    <property type="project" value="InterPro"/>
</dbReference>
<dbReference type="Pfam" id="PF00528">
    <property type="entry name" value="BPD_transp_1"/>
    <property type="match status" value="1"/>
</dbReference>
<sequence length="221" mass="24869">MSNWEILWSARDQFWSGFFSTMEIFGLSISAAFLIGCGMLYLLEGSRPRLTVPLRVVIDGMRMLPFLILAYLLYYGLPAFDIRLDAWWSGVGALAVYHGCYFAEIFRGTRLTFPPGQVEAAKAHGFTKGKMFFRLILPQIVMQTRPLLGNQLIYALKDTAFLVIITVQELTAAANSLSGTYFIPTEAFIVVIGFYWAVSVVMEIIIKQCGRFSAKRGFDNV</sequence>
<evidence type="ECO:0000256" key="1">
    <source>
        <dbReference type="ARBA" id="ARBA00004429"/>
    </source>
</evidence>
<dbReference type="Proteomes" id="UP000186878">
    <property type="component" value="Unassembled WGS sequence"/>
</dbReference>
<gene>
    <name evidence="11" type="ORF">BTW07_01030</name>
</gene>
<dbReference type="OrthoDB" id="9809799at2"/>
<dbReference type="PROSITE" id="PS50928">
    <property type="entry name" value="ABC_TM1"/>
    <property type="match status" value="1"/>
</dbReference>
<reference evidence="11 12" key="1">
    <citation type="submission" date="2016-12" db="EMBL/GenBank/DDBJ databases">
        <title>Draft genome sequences of strains Salinicola socius SMB35, Salinicola sp. MH3R3-1 and Chromohalobacter sp. SMB17 from the Verkhnekamsk potash mining region of Russia.</title>
        <authorList>
            <person name="Mavrodi D.V."/>
            <person name="Olsson B.E."/>
            <person name="Korsakova E.S."/>
            <person name="Pyankova A."/>
            <person name="Mavrodi O.V."/>
            <person name="Plotnikova E.G."/>
        </authorList>
    </citation>
    <scope>NUCLEOTIDE SEQUENCE [LARGE SCALE GENOMIC DNA]</scope>
    <source>
        <strain evidence="11 12">SMB35</strain>
    </source>
</reference>
<feature type="transmembrane region" description="Helical" evidence="9">
    <location>
        <begin position="187"/>
        <end position="206"/>
    </location>
</feature>
<evidence type="ECO:0000313" key="12">
    <source>
        <dbReference type="Proteomes" id="UP000186878"/>
    </source>
</evidence>
<dbReference type="CDD" id="cd06261">
    <property type="entry name" value="TM_PBP2"/>
    <property type="match status" value="1"/>
</dbReference>
<keyword evidence="6" id="KW-0029">Amino-acid transport</keyword>
<dbReference type="RefSeq" id="WP_075568281.1">
    <property type="nucleotide sequence ID" value="NZ_MSDO01000001.1"/>
</dbReference>
<dbReference type="InterPro" id="IPR043429">
    <property type="entry name" value="ArtM/GltK/GlnP/TcyL/YhdX-like"/>
</dbReference>
<organism evidence="11 12">
    <name type="scientific">Salinicola socius</name>
    <dbReference type="NCBI Taxonomy" id="404433"/>
    <lineage>
        <taxon>Bacteria</taxon>
        <taxon>Pseudomonadati</taxon>
        <taxon>Pseudomonadota</taxon>
        <taxon>Gammaproteobacteria</taxon>
        <taxon>Oceanospirillales</taxon>
        <taxon>Halomonadaceae</taxon>
        <taxon>Salinicola</taxon>
    </lineage>
</organism>
<keyword evidence="7 9" id="KW-1133">Transmembrane helix</keyword>
<comment type="caution">
    <text evidence="11">The sequence shown here is derived from an EMBL/GenBank/DDBJ whole genome shotgun (WGS) entry which is preliminary data.</text>
</comment>
<feature type="transmembrane region" description="Helical" evidence="9">
    <location>
        <begin position="24"/>
        <end position="43"/>
    </location>
</feature>
<protein>
    <submittedName>
        <fullName evidence="11">ABC transporter permease</fullName>
    </submittedName>
</protein>
<feature type="transmembrane region" description="Helical" evidence="9">
    <location>
        <begin position="63"/>
        <end position="80"/>
    </location>
</feature>
<name>A0A1Q8SXD5_9GAMM</name>
<dbReference type="InterPro" id="IPR000515">
    <property type="entry name" value="MetI-like"/>
</dbReference>
<dbReference type="InterPro" id="IPR010065">
    <property type="entry name" value="AA_ABC_transptr_permease_3TM"/>
</dbReference>
<evidence type="ECO:0000256" key="3">
    <source>
        <dbReference type="ARBA" id="ARBA00022448"/>
    </source>
</evidence>
<evidence type="ECO:0000256" key="5">
    <source>
        <dbReference type="ARBA" id="ARBA00022692"/>
    </source>
</evidence>
<dbReference type="AlphaFoldDB" id="A0A1Q8SXD5"/>
<dbReference type="NCBIfam" id="TIGR01726">
    <property type="entry name" value="HEQRo_perm_3TM"/>
    <property type="match status" value="1"/>
</dbReference>
<dbReference type="STRING" id="404433.BTW07_01030"/>
<proteinExistence type="inferred from homology"/>
<evidence type="ECO:0000256" key="9">
    <source>
        <dbReference type="RuleBase" id="RU363032"/>
    </source>
</evidence>
<dbReference type="Gene3D" id="1.10.3720.10">
    <property type="entry name" value="MetI-like"/>
    <property type="match status" value="1"/>
</dbReference>
<accession>A0A1Q8SXD5</accession>
<keyword evidence="8 9" id="KW-0472">Membrane</keyword>